<dbReference type="EMBL" id="MPUH01001694">
    <property type="protein sequence ID" value="OMJ66530.1"/>
    <property type="molecule type" value="Genomic_DNA"/>
</dbReference>
<dbReference type="Proteomes" id="UP000187209">
    <property type="component" value="Unassembled WGS sequence"/>
</dbReference>
<evidence type="ECO:0000256" key="1">
    <source>
        <dbReference type="SAM" id="MobiDB-lite"/>
    </source>
</evidence>
<gene>
    <name evidence="2" type="ORF">SteCoe_36587</name>
</gene>
<reference evidence="2 3" key="1">
    <citation type="submission" date="2016-11" db="EMBL/GenBank/DDBJ databases">
        <title>The macronuclear genome of Stentor coeruleus: a giant cell with tiny introns.</title>
        <authorList>
            <person name="Slabodnick M."/>
            <person name="Ruby J.G."/>
            <person name="Reiff S.B."/>
            <person name="Swart E.C."/>
            <person name="Gosai S."/>
            <person name="Prabakaran S."/>
            <person name="Witkowska E."/>
            <person name="Larue G.E."/>
            <person name="Fisher S."/>
            <person name="Freeman R.M."/>
            <person name="Gunawardena J."/>
            <person name="Chu W."/>
            <person name="Stover N.A."/>
            <person name="Gregory B.D."/>
            <person name="Nowacki M."/>
            <person name="Derisi J."/>
            <person name="Roy S.W."/>
            <person name="Marshall W.F."/>
            <person name="Sood P."/>
        </authorList>
    </citation>
    <scope>NUCLEOTIDE SEQUENCE [LARGE SCALE GENOMIC DNA]</scope>
    <source>
        <strain evidence="2">WM001</strain>
    </source>
</reference>
<protein>
    <submittedName>
        <fullName evidence="2">Uncharacterized protein</fullName>
    </submittedName>
</protein>
<sequence>MQNSIVQRTRRNVSLSFLYQGNEHKFVKAELSEDFAETLKELTQQKEHKRNFFNSPTPQCKQDNNDKF</sequence>
<feature type="region of interest" description="Disordered" evidence="1">
    <location>
        <begin position="46"/>
        <end position="68"/>
    </location>
</feature>
<feature type="compositionally biased region" description="Polar residues" evidence="1">
    <location>
        <begin position="52"/>
        <end position="62"/>
    </location>
</feature>
<evidence type="ECO:0000313" key="2">
    <source>
        <dbReference type="EMBL" id="OMJ66530.1"/>
    </source>
</evidence>
<dbReference type="AlphaFoldDB" id="A0A1R2AQ55"/>
<name>A0A1R2AQ55_9CILI</name>
<accession>A0A1R2AQ55</accession>
<proteinExistence type="predicted"/>
<evidence type="ECO:0000313" key="3">
    <source>
        <dbReference type="Proteomes" id="UP000187209"/>
    </source>
</evidence>
<organism evidence="2 3">
    <name type="scientific">Stentor coeruleus</name>
    <dbReference type="NCBI Taxonomy" id="5963"/>
    <lineage>
        <taxon>Eukaryota</taxon>
        <taxon>Sar</taxon>
        <taxon>Alveolata</taxon>
        <taxon>Ciliophora</taxon>
        <taxon>Postciliodesmatophora</taxon>
        <taxon>Heterotrichea</taxon>
        <taxon>Heterotrichida</taxon>
        <taxon>Stentoridae</taxon>
        <taxon>Stentor</taxon>
    </lineage>
</organism>
<comment type="caution">
    <text evidence="2">The sequence shown here is derived from an EMBL/GenBank/DDBJ whole genome shotgun (WGS) entry which is preliminary data.</text>
</comment>
<keyword evidence="3" id="KW-1185">Reference proteome</keyword>